<organism evidence="1 2">
    <name type="scientific">Desulfobacula phenolica</name>
    <dbReference type="NCBI Taxonomy" id="90732"/>
    <lineage>
        <taxon>Bacteria</taxon>
        <taxon>Pseudomonadati</taxon>
        <taxon>Thermodesulfobacteriota</taxon>
        <taxon>Desulfobacteria</taxon>
        <taxon>Desulfobacterales</taxon>
        <taxon>Desulfobacteraceae</taxon>
        <taxon>Desulfobacula</taxon>
    </lineage>
</organism>
<dbReference type="EMBL" id="FNLL01000003">
    <property type="protein sequence ID" value="SDT92729.1"/>
    <property type="molecule type" value="Genomic_DNA"/>
</dbReference>
<protein>
    <submittedName>
        <fullName evidence="1">Uncharacterized protein</fullName>
    </submittedName>
</protein>
<dbReference type="AlphaFoldDB" id="A0A1H2ECP0"/>
<reference evidence="2" key="1">
    <citation type="submission" date="2016-10" db="EMBL/GenBank/DDBJ databases">
        <authorList>
            <person name="Varghese N."/>
            <person name="Submissions S."/>
        </authorList>
    </citation>
    <scope>NUCLEOTIDE SEQUENCE [LARGE SCALE GENOMIC DNA]</scope>
    <source>
        <strain evidence="2">DSM 3384</strain>
    </source>
</reference>
<gene>
    <name evidence="1" type="ORF">SAMN04487931_1036</name>
</gene>
<evidence type="ECO:0000313" key="1">
    <source>
        <dbReference type="EMBL" id="SDT92729.1"/>
    </source>
</evidence>
<proteinExistence type="predicted"/>
<keyword evidence="2" id="KW-1185">Reference proteome</keyword>
<sequence length="42" mass="5164">MTDNIISFEEFRLEKRKTESENDPIMQVLKKDLREHWVAEKE</sequence>
<name>A0A1H2ECP0_9BACT</name>
<dbReference type="Proteomes" id="UP000199608">
    <property type="component" value="Unassembled WGS sequence"/>
</dbReference>
<dbReference type="RefSeq" id="WP_281243347.1">
    <property type="nucleotide sequence ID" value="NZ_FNLL01000003.1"/>
</dbReference>
<evidence type="ECO:0000313" key="2">
    <source>
        <dbReference type="Proteomes" id="UP000199608"/>
    </source>
</evidence>
<accession>A0A1H2ECP0</accession>